<evidence type="ECO:0000259" key="8">
    <source>
        <dbReference type="Pfam" id="PF01385"/>
    </source>
</evidence>
<evidence type="ECO:0000256" key="2">
    <source>
        <dbReference type="ARBA" id="ARBA00011044"/>
    </source>
</evidence>
<evidence type="ECO:0000313" key="12">
    <source>
        <dbReference type="Proteomes" id="UP000033607"/>
    </source>
</evidence>
<dbReference type="Pfam" id="PF07282">
    <property type="entry name" value="Cas12f1-like_TNB"/>
    <property type="match status" value="1"/>
</dbReference>
<evidence type="ECO:0000259" key="9">
    <source>
        <dbReference type="Pfam" id="PF07282"/>
    </source>
</evidence>
<dbReference type="EMBL" id="LATL02000010">
    <property type="protein sequence ID" value="KKD36385.2"/>
    <property type="molecule type" value="Genomic_DNA"/>
</dbReference>
<dbReference type="PANTHER" id="PTHR30405">
    <property type="entry name" value="TRANSPOSASE"/>
    <property type="match status" value="1"/>
</dbReference>
<dbReference type="GO" id="GO:0032196">
    <property type="term" value="P:transposition"/>
    <property type="evidence" value="ECO:0007669"/>
    <property type="project" value="UniProtKB-KW"/>
</dbReference>
<dbReference type="Pfam" id="PF12323">
    <property type="entry name" value="HTH_OrfB_IS605"/>
    <property type="match status" value="1"/>
</dbReference>
<dbReference type="GO" id="GO:0003677">
    <property type="term" value="F:DNA binding"/>
    <property type="evidence" value="ECO:0007669"/>
    <property type="project" value="UniProtKB-KW"/>
</dbReference>
<gene>
    <name evidence="11" type="ORF">WN50_20080</name>
</gene>
<dbReference type="NCBIfam" id="NF040570">
    <property type="entry name" value="guided_TnpB"/>
    <property type="match status" value="1"/>
</dbReference>
<dbReference type="PANTHER" id="PTHR30405:SF25">
    <property type="entry name" value="RNA-GUIDED DNA ENDONUCLEASE INSQ-RELATED"/>
    <property type="match status" value="1"/>
</dbReference>
<dbReference type="OrthoDB" id="443538at2"/>
<protein>
    <submittedName>
        <fullName evidence="11">Transposase</fullName>
    </submittedName>
</protein>
<dbReference type="NCBIfam" id="TIGR01766">
    <property type="entry name" value="IS200/IS605 family accessory protein TnpB-like domain"/>
    <property type="match status" value="1"/>
</dbReference>
<evidence type="ECO:0000313" key="11">
    <source>
        <dbReference type="EMBL" id="KKD36385.2"/>
    </source>
</evidence>
<dbReference type="PATRIC" id="fig|1637645.4.peg.183"/>
<evidence type="ECO:0000259" key="10">
    <source>
        <dbReference type="Pfam" id="PF12323"/>
    </source>
</evidence>
<dbReference type="InterPro" id="IPR001959">
    <property type="entry name" value="Transposase"/>
</dbReference>
<feature type="domain" description="Cas12f1-like TNB" evidence="9">
    <location>
        <begin position="285"/>
        <end position="352"/>
    </location>
</feature>
<dbReference type="InterPro" id="IPR053522">
    <property type="entry name" value="RNA-guided_endonuclease_TnpB"/>
</dbReference>
<keyword evidence="7" id="KW-0233">DNA recombination</keyword>
<evidence type="ECO:0000256" key="1">
    <source>
        <dbReference type="ARBA" id="ARBA00008761"/>
    </source>
</evidence>
<dbReference type="NCBIfam" id="NF038281">
    <property type="entry name" value="IS200_TnpB"/>
    <property type="match status" value="1"/>
</dbReference>
<dbReference type="InterPro" id="IPR021027">
    <property type="entry name" value="Transposase_put_HTH"/>
</dbReference>
<feature type="domain" description="Probable transposase IS891/IS1136/IS1341" evidence="8">
    <location>
        <begin position="167"/>
        <end position="273"/>
    </location>
</feature>
<name>A0A0F5YDR5_9CYAN</name>
<keyword evidence="3" id="KW-0815">Transposition</keyword>
<keyword evidence="5" id="KW-0862">Zinc</keyword>
<dbReference type="InterPro" id="IPR010095">
    <property type="entry name" value="Cas12f1-like_TNB"/>
</dbReference>
<dbReference type="InterPro" id="IPR051399">
    <property type="entry name" value="RNA-guided_DNA_endo/Transpos"/>
</dbReference>
<keyword evidence="6" id="KW-0238">DNA-binding</keyword>
<comment type="similarity">
    <text evidence="1">In the C-terminal section; belongs to the transposase 35 family.</text>
</comment>
<dbReference type="Pfam" id="PF01385">
    <property type="entry name" value="OrfB_IS605"/>
    <property type="match status" value="1"/>
</dbReference>
<dbReference type="AlphaFoldDB" id="A0A0F5YDR5"/>
<accession>A0A0F5YDR5</accession>
<comment type="similarity">
    <text evidence="2">In the N-terminal section; belongs to the transposase 2 family.</text>
</comment>
<evidence type="ECO:0000256" key="4">
    <source>
        <dbReference type="ARBA" id="ARBA00022723"/>
    </source>
</evidence>
<comment type="caution">
    <text evidence="11">The sequence shown here is derived from an EMBL/GenBank/DDBJ whole genome shotgun (WGS) entry which is preliminary data.</text>
</comment>
<dbReference type="Proteomes" id="UP000033607">
    <property type="component" value="Unassembled WGS sequence"/>
</dbReference>
<evidence type="ECO:0000256" key="5">
    <source>
        <dbReference type="ARBA" id="ARBA00022833"/>
    </source>
</evidence>
<dbReference type="RefSeq" id="WP_049557436.1">
    <property type="nucleotide sequence ID" value="NZ_LATL02000010.1"/>
</dbReference>
<evidence type="ECO:0000256" key="3">
    <source>
        <dbReference type="ARBA" id="ARBA00022578"/>
    </source>
</evidence>
<reference evidence="11 12" key="1">
    <citation type="submission" date="2015-06" db="EMBL/GenBank/DDBJ databases">
        <title>Draft genome assembly of filamentous brackish cyanobacterium Limnoraphis robusta strain CS-951.</title>
        <authorList>
            <person name="Willis A."/>
            <person name="Parks M."/>
            <person name="Burford M.A."/>
        </authorList>
    </citation>
    <scope>NUCLEOTIDE SEQUENCE [LARGE SCALE GENOMIC DNA]</scope>
    <source>
        <strain evidence="11 12">CS-951</strain>
    </source>
</reference>
<sequence>MFTALKVRFYPNQEQQVQLSKEFGCARFVYNRFLAEWNKTYEETGKGLSYTKCANQLPALKKELPWLTEVASQVLQQSLKNLDTAFKNFFRGTGKHPRFKSKHRRQSATYPQGFQVSSSLIKLPKLGEIKAKVHRQIKGKVKSITVSMTSSGKYFASLRIELPGEWLEQSTEGKVIGIDLGLNALIVTSDGDKIKPPKFYRYYEKKLAKYQKRLSRKTKGSANRNKARLKVAKVHDKIANCRLDSHHKLSRKLVDENQVIVFEDLNIKGMTRNHCLAKSINDAAWGMLQTLTEYKAKEQGKVVEFVDRFFPSSKTCNCCGHHMKSMPLNIRTWDCPKCGKVHDRDINAAQNLRDYFASGSGVLACEDSVSPKPDTVFGRGNCQ</sequence>
<feature type="domain" description="Transposase putative helix-turn-helix" evidence="10">
    <location>
        <begin position="3"/>
        <end position="46"/>
    </location>
</feature>
<dbReference type="GO" id="GO:0006310">
    <property type="term" value="P:DNA recombination"/>
    <property type="evidence" value="ECO:0007669"/>
    <property type="project" value="UniProtKB-KW"/>
</dbReference>
<evidence type="ECO:0000256" key="7">
    <source>
        <dbReference type="ARBA" id="ARBA00023172"/>
    </source>
</evidence>
<evidence type="ECO:0000256" key="6">
    <source>
        <dbReference type="ARBA" id="ARBA00023125"/>
    </source>
</evidence>
<organism evidence="11 12">
    <name type="scientific">Limnoraphis robusta CS-951</name>
    <dbReference type="NCBI Taxonomy" id="1637645"/>
    <lineage>
        <taxon>Bacteria</taxon>
        <taxon>Bacillati</taxon>
        <taxon>Cyanobacteriota</taxon>
        <taxon>Cyanophyceae</taxon>
        <taxon>Oscillatoriophycideae</taxon>
        <taxon>Oscillatoriales</taxon>
        <taxon>Sirenicapillariaceae</taxon>
        <taxon>Limnoraphis</taxon>
    </lineage>
</organism>
<keyword evidence="4" id="KW-0479">Metal-binding</keyword>
<proteinExistence type="inferred from homology"/>
<dbReference type="GO" id="GO:0046872">
    <property type="term" value="F:metal ion binding"/>
    <property type="evidence" value="ECO:0007669"/>
    <property type="project" value="UniProtKB-KW"/>
</dbReference>